<evidence type="ECO:0000259" key="8">
    <source>
        <dbReference type="PROSITE" id="PS51635"/>
    </source>
</evidence>
<dbReference type="OrthoDB" id="9770965at2"/>
<evidence type="ECO:0000256" key="1">
    <source>
        <dbReference type="ARBA" id="ARBA00004370"/>
    </source>
</evidence>
<dbReference type="KEGG" id="aba:Acid345_4068"/>
<dbReference type="CDD" id="cd07205">
    <property type="entry name" value="Pat_PNPLA6_PNPLA7_NTE1_like"/>
    <property type="match status" value="1"/>
</dbReference>
<evidence type="ECO:0000313" key="9">
    <source>
        <dbReference type="EMBL" id="ABF43068.1"/>
    </source>
</evidence>
<evidence type="ECO:0000256" key="4">
    <source>
        <dbReference type="ARBA" id="ARBA00023098"/>
    </source>
</evidence>
<dbReference type="SUPFAM" id="SSF52151">
    <property type="entry name" value="FabD/lysophospholipase-like"/>
    <property type="match status" value="1"/>
</dbReference>
<sequence length="733" mass="80822">MSLRRFCCWIVLLSVLISIPSTSGAVQPGSAAPAPRVGVALEGGAALGLAHIGVLQWMEEHHIPIYYVAGTSMGGLVGGMYATGNSPEEMKAFISKINWDDVLAGQTEYQNLTYRRKEDATQYPNRLEFGIRDGVRFPEGFNSGHQVGLILDQIALPYSEMKSFDDLPIPFACVATDLVSKKQHVFREGSLGQALRSTMSMPGVFNPVRTDSQVLVDGALLENLPVDITKQLGADIVIAVHLEVKPMKATDHLSSFGVLGESLAVMIAANELRSMEKADVLVTVPLAGFGGMNFSKGEEIIKLGYEAAASKAAILSRFSVDDATWQAYVSQRASRKQTAPVPQFVEVTGTKPKLAKEIEHRLADDVGKPVDTARIDTDLNYLTGVGRFDRLGYYMVEKNGQQGLMIRADEKEYSPPIVRPLLDIDGTNYDRPQFIFGGRITLLDVGGFGSEWRNDIEFGSEYGVHTEYFHPVAESRFFVAPYAFAFNRAQDYYHYSTLTAEYRDRDLGGGLDLGYMFSRKDELRVGYEAAYRRLTPAVGTALFGTLEGRMGTTTLQFNHIGRDEPVIPTRGFDLNFTSFFRDASPGATENYPGVQTRYTWFVPISKKSSVFTTGFAGSTFGYTQTGVPPFSLGGSRDLLAYGQNELLTQQFYLFKAGYIHPLWYLPPMFGKDISVIGTYEVGKVFYTQPGTSSIPTDFAAALVVDSLFGPVEAGYSYGATGHRRFFYRIGRIF</sequence>
<keyword evidence="4 6" id="KW-0443">Lipid metabolism</keyword>
<dbReference type="GO" id="GO:0019867">
    <property type="term" value="C:outer membrane"/>
    <property type="evidence" value="ECO:0007669"/>
    <property type="project" value="InterPro"/>
</dbReference>
<dbReference type="Proteomes" id="UP000002432">
    <property type="component" value="Chromosome"/>
</dbReference>
<name>Q1IJ82_KORVE</name>
<accession>Q1IJ82</accession>
<keyword evidence="7" id="KW-0732">Signal</keyword>
<dbReference type="Gene3D" id="3.40.1090.10">
    <property type="entry name" value="Cytosolic phospholipase A2 catalytic domain"/>
    <property type="match status" value="2"/>
</dbReference>
<evidence type="ECO:0000256" key="7">
    <source>
        <dbReference type="SAM" id="SignalP"/>
    </source>
</evidence>
<gene>
    <name evidence="9" type="ordered locus">Acid345_4068</name>
</gene>
<evidence type="ECO:0000256" key="3">
    <source>
        <dbReference type="ARBA" id="ARBA00022963"/>
    </source>
</evidence>
<dbReference type="PANTHER" id="PTHR14226">
    <property type="entry name" value="NEUROPATHY TARGET ESTERASE/SWISS CHEESE D.MELANOGASTER"/>
    <property type="match status" value="1"/>
</dbReference>
<comment type="caution">
    <text evidence="6">Lacks conserved residue(s) required for the propagation of feature annotation.</text>
</comment>
<keyword evidence="3 6" id="KW-0442">Lipid degradation</keyword>
<feature type="short sequence motif" description="DGA/G" evidence="6">
    <location>
        <begin position="217"/>
        <end position="219"/>
    </location>
</feature>
<feature type="short sequence motif" description="GXSXG" evidence="6">
    <location>
        <begin position="70"/>
        <end position="74"/>
    </location>
</feature>
<dbReference type="Pfam" id="PF01103">
    <property type="entry name" value="Omp85"/>
    <property type="match status" value="1"/>
</dbReference>
<dbReference type="PANTHER" id="PTHR14226:SF29">
    <property type="entry name" value="NEUROPATHY TARGET ESTERASE SWS"/>
    <property type="match status" value="1"/>
</dbReference>
<feature type="active site" description="Nucleophile" evidence="6">
    <location>
        <position position="72"/>
    </location>
</feature>
<dbReference type="HOGENOM" id="CLU_014750_1_0_0"/>
<dbReference type="eggNOG" id="COG4775">
    <property type="taxonomic scope" value="Bacteria"/>
</dbReference>
<feature type="signal peptide" evidence="7">
    <location>
        <begin position="1"/>
        <end position="25"/>
    </location>
</feature>
<dbReference type="Gene3D" id="2.40.160.50">
    <property type="entry name" value="membrane protein fhac: a member of the omp85/tpsb transporter family"/>
    <property type="match status" value="1"/>
</dbReference>
<protein>
    <submittedName>
        <fullName evidence="9">Patatin</fullName>
    </submittedName>
</protein>
<evidence type="ECO:0000313" key="10">
    <source>
        <dbReference type="Proteomes" id="UP000002432"/>
    </source>
</evidence>
<evidence type="ECO:0000256" key="6">
    <source>
        <dbReference type="PROSITE-ProRule" id="PRU01161"/>
    </source>
</evidence>
<dbReference type="InterPro" id="IPR000184">
    <property type="entry name" value="Bac_surfAg_D15"/>
</dbReference>
<dbReference type="RefSeq" id="WP_011524867.1">
    <property type="nucleotide sequence ID" value="NC_008009.1"/>
</dbReference>
<feature type="chain" id="PRO_5004191547" evidence="7">
    <location>
        <begin position="26"/>
        <end position="733"/>
    </location>
</feature>
<evidence type="ECO:0000256" key="5">
    <source>
        <dbReference type="ARBA" id="ARBA00023136"/>
    </source>
</evidence>
<dbReference type="InterPro" id="IPR050301">
    <property type="entry name" value="NTE"/>
</dbReference>
<keyword evidence="5" id="KW-0472">Membrane</keyword>
<proteinExistence type="predicted"/>
<dbReference type="GO" id="GO:0016042">
    <property type="term" value="P:lipid catabolic process"/>
    <property type="evidence" value="ECO:0007669"/>
    <property type="project" value="UniProtKB-UniRule"/>
</dbReference>
<feature type="active site" description="Proton acceptor" evidence="6">
    <location>
        <position position="217"/>
    </location>
</feature>
<dbReference type="GO" id="GO:0016787">
    <property type="term" value="F:hydrolase activity"/>
    <property type="evidence" value="ECO:0007669"/>
    <property type="project" value="UniProtKB-UniRule"/>
</dbReference>
<dbReference type="EMBL" id="CP000360">
    <property type="protein sequence ID" value="ABF43068.1"/>
    <property type="molecule type" value="Genomic_DNA"/>
</dbReference>
<organism evidence="9 10">
    <name type="scientific">Koribacter versatilis (strain Ellin345)</name>
    <dbReference type="NCBI Taxonomy" id="204669"/>
    <lineage>
        <taxon>Bacteria</taxon>
        <taxon>Pseudomonadati</taxon>
        <taxon>Acidobacteriota</taxon>
        <taxon>Terriglobia</taxon>
        <taxon>Terriglobales</taxon>
        <taxon>Candidatus Korobacteraceae</taxon>
        <taxon>Candidatus Korobacter</taxon>
    </lineage>
</organism>
<dbReference type="PROSITE" id="PS51635">
    <property type="entry name" value="PNPLA"/>
    <property type="match status" value="1"/>
</dbReference>
<dbReference type="Pfam" id="PF01734">
    <property type="entry name" value="Patatin"/>
    <property type="match status" value="1"/>
</dbReference>
<reference evidence="9 10" key="1">
    <citation type="journal article" date="2009" name="Appl. Environ. Microbiol.">
        <title>Three genomes from the phylum Acidobacteria provide insight into the lifestyles of these microorganisms in soils.</title>
        <authorList>
            <person name="Ward N.L."/>
            <person name="Challacombe J.F."/>
            <person name="Janssen P.H."/>
            <person name="Henrissat B."/>
            <person name="Coutinho P.M."/>
            <person name="Wu M."/>
            <person name="Xie G."/>
            <person name="Haft D.H."/>
            <person name="Sait M."/>
            <person name="Badger J."/>
            <person name="Barabote R.D."/>
            <person name="Bradley B."/>
            <person name="Brettin T.S."/>
            <person name="Brinkac L.M."/>
            <person name="Bruce D."/>
            <person name="Creasy T."/>
            <person name="Daugherty S.C."/>
            <person name="Davidsen T.M."/>
            <person name="DeBoy R.T."/>
            <person name="Detter J.C."/>
            <person name="Dodson R.J."/>
            <person name="Durkin A.S."/>
            <person name="Ganapathy A."/>
            <person name="Gwinn-Giglio M."/>
            <person name="Han C.S."/>
            <person name="Khouri H."/>
            <person name="Kiss H."/>
            <person name="Kothari S.P."/>
            <person name="Madupu R."/>
            <person name="Nelson K.E."/>
            <person name="Nelson W.C."/>
            <person name="Paulsen I."/>
            <person name="Penn K."/>
            <person name="Ren Q."/>
            <person name="Rosovitz M.J."/>
            <person name="Selengut J.D."/>
            <person name="Shrivastava S."/>
            <person name="Sullivan S.A."/>
            <person name="Tapia R."/>
            <person name="Thompson L.S."/>
            <person name="Watkins K.L."/>
            <person name="Yang Q."/>
            <person name="Yu C."/>
            <person name="Zafar N."/>
            <person name="Zhou L."/>
            <person name="Kuske C.R."/>
        </authorList>
    </citation>
    <scope>NUCLEOTIDE SEQUENCE [LARGE SCALE GENOMIC DNA]</scope>
    <source>
        <strain evidence="9 10">Ellin345</strain>
    </source>
</reference>
<dbReference type="eggNOG" id="COG1752">
    <property type="taxonomic scope" value="Bacteria"/>
</dbReference>
<dbReference type="InterPro" id="IPR016035">
    <property type="entry name" value="Acyl_Trfase/lysoPLipase"/>
</dbReference>
<dbReference type="InterPro" id="IPR002641">
    <property type="entry name" value="PNPLA_dom"/>
</dbReference>
<dbReference type="EnsemblBacteria" id="ABF43068">
    <property type="protein sequence ID" value="ABF43068"/>
    <property type="gene ID" value="Acid345_4068"/>
</dbReference>
<comment type="subcellular location">
    <subcellularLocation>
        <location evidence="1">Membrane</location>
    </subcellularLocation>
</comment>
<keyword evidence="2 6" id="KW-0378">Hydrolase</keyword>
<feature type="domain" description="PNPLA" evidence="8">
    <location>
        <begin position="39"/>
        <end position="230"/>
    </location>
</feature>
<dbReference type="AlphaFoldDB" id="Q1IJ82"/>
<dbReference type="STRING" id="204669.Acid345_4068"/>
<keyword evidence="10" id="KW-1185">Reference proteome</keyword>
<evidence type="ECO:0000256" key="2">
    <source>
        <dbReference type="ARBA" id="ARBA00022801"/>
    </source>
</evidence>